<protein>
    <submittedName>
        <fullName evidence="4">Xanthine dehydrogenase</fullName>
    </submittedName>
</protein>
<sequence>MSLPPTSLPATTPRIDGRAKVTGRAVYPADTAIAGLAHAALVVSPVARGRLAAIDTAKAAALPGVLGVLTVDDVTGRIGLPRFGVAASSIAPLQDRLIRHDGEILAVVAAETAEIAAEAAARVSFRIEAEAPATGFDDAGAETIAAADAAGRKDPGQGDIEAGFAAAEVCIEADYETPVQHHNALELYSTTAVWDGEGDQARLTVYEPSQNVNGWRHELARQLGIDAARVRVVAEFVGGAFGGKGPITARTALIAFAARHFGRPLRCVVSRAQGFTAGTHRAETRQRIRMGATRDGRITAFVHDGAEVTSRADPYLVGGNSVTARLYGYGAVQTKLSLVHADRPTPGYMRSPPEVPYVYALEQAMDEMAAALDMDPIDFRRRNDTATDPLSGKRYSSRMLMPCFDVAANAFGWDRRDPVPGSMRDGDWVIGMGCAATVYPANIAAATARVRLAADGRVTVETASHELGTGIRTAAARMAAEVLGVAPERVTVRTGDSDLPPAPVSGGSNSTASVCSAVARAAEAVKAALFTRLTAPDAGPLAGLDAATLRLRDGRIEADGPYMALDAALEAAGLEAISQTADFIPDGLKPDAVEKLRAGRTPMRGGGSGDLLRYAMGAEFAEIRINRRTLEIEVPRMTGAFAAGRIMNPLTARSQLIGGMIWGLSTALMEETELDRRAARVLNHDLENYLMPVNADIGQVDVILLDEDDRAGNPSGIKGLGELGNVGMSAAIANAVHHATGRRFRRLPIRIDRLFLPASPDVIPGSPAPT</sequence>
<dbReference type="Pfam" id="PF20256">
    <property type="entry name" value="MoCoBD_2"/>
    <property type="match status" value="1"/>
</dbReference>
<dbReference type="Gene3D" id="3.30.365.10">
    <property type="entry name" value="Aldehyde oxidase/xanthine dehydrogenase, molybdopterin binding domain"/>
    <property type="match status" value="4"/>
</dbReference>
<comment type="caution">
    <text evidence="4">The sequence shown here is derived from an EMBL/GenBank/DDBJ whole genome shotgun (WGS) entry which is preliminary data.</text>
</comment>
<dbReference type="OrthoDB" id="8428274at2"/>
<evidence type="ECO:0000256" key="1">
    <source>
        <dbReference type="ARBA" id="ARBA00022505"/>
    </source>
</evidence>
<dbReference type="RefSeq" id="WP_062763136.1">
    <property type="nucleotide sequence ID" value="NZ_CP121042.1"/>
</dbReference>
<keyword evidence="1" id="KW-0500">Molybdenum</keyword>
<reference evidence="4 5" key="1">
    <citation type="submission" date="2015-12" db="EMBL/GenBank/DDBJ databases">
        <title>Genome sequence of Tistrella mobilis MCCC 1A02139.</title>
        <authorList>
            <person name="Lu L."/>
            <person name="Lai Q."/>
            <person name="Shao Z."/>
            <person name="Qian P."/>
        </authorList>
    </citation>
    <scope>NUCLEOTIDE SEQUENCE [LARGE SCALE GENOMIC DNA]</scope>
    <source>
        <strain evidence="4 5">MCCC 1A02139</strain>
    </source>
</reference>
<keyword evidence="2" id="KW-0560">Oxidoreductase</keyword>
<dbReference type="GeneID" id="97239173"/>
<evidence type="ECO:0000256" key="2">
    <source>
        <dbReference type="ARBA" id="ARBA00023002"/>
    </source>
</evidence>
<dbReference type="InterPro" id="IPR036856">
    <property type="entry name" value="Ald_Oxase/Xan_DH_a/b_sf"/>
</dbReference>
<dbReference type="GO" id="GO:0005506">
    <property type="term" value="F:iron ion binding"/>
    <property type="evidence" value="ECO:0007669"/>
    <property type="project" value="InterPro"/>
</dbReference>
<dbReference type="AlphaFoldDB" id="A0A161Q5M6"/>
<dbReference type="Gene3D" id="3.90.1170.50">
    <property type="entry name" value="Aldehyde oxidase/xanthine dehydrogenase, a/b hammerhead"/>
    <property type="match status" value="1"/>
</dbReference>
<dbReference type="InterPro" id="IPR000674">
    <property type="entry name" value="Ald_Oxase/Xan_DH_a/b"/>
</dbReference>
<evidence type="ECO:0000313" key="4">
    <source>
        <dbReference type="EMBL" id="KYO54282.1"/>
    </source>
</evidence>
<dbReference type="SUPFAM" id="SSF56003">
    <property type="entry name" value="Molybdenum cofactor-binding domain"/>
    <property type="match status" value="1"/>
</dbReference>
<dbReference type="SMART" id="SM01008">
    <property type="entry name" value="Ald_Xan_dh_C"/>
    <property type="match status" value="1"/>
</dbReference>
<evidence type="ECO:0000259" key="3">
    <source>
        <dbReference type="SMART" id="SM01008"/>
    </source>
</evidence>
<dbReference type="Proteomes" id="UP000075787">
    <property type="component" value="Unassembled WGS sequence"/>
</dbReference>
<dbReference type="PANTHER" id="PTHR11908:SF132">
    <property type="entry name" value="ALDEHYDE OXIDASE 1-RELATED"/>
    <property type="match status" value="1"/>
</dbReference>
<name>A0A161Q5M6_9PROT</name>
<dbReference type="InterPro" id="IPR046867">
    <property type="entry name" value="AldOxase/xan_DH_MoCoBD2"/>
</dbReference>
<dbReference type="InterPro" id="IPR008274">
    <property type="entry name" value="AldOxase/xan_DH_MoCoBD1"/>
</dbReference>
<gene>
    <name evidence="4" type="ORF">AUP44_25280</name>
</gene>
<proteinExistence type="predicted"/>
<evidence type="ECO:0000313" key="5">
    <source>
        <dbReference type="Proteomes" id="UP000075787"/>
    </source>
</evidence>
<dbReference type="GO" id="GO:0016491">
    <property type="term" value="F:oxidoreductase activity"/>
    <property type="evidence" value="ECO:0007669"/>
    <property type="project" value="UniProtKB-KW"/>
</dbReference>
<organism evidence="4 5">
    <name type="scientific">Tistrella mobilis</name>
    <dbReference type="NCBI Taxonomy" id="171437"/>
    <lineage>
        <taxon>Bacteria</taxon>
        <taxon>Pseudomonadati</taxon>
        <taxon>Pseudomonadota</taxon>
        <taxon>Alphaproteobacteria</taxon>
        <taxon>Geminicoccales</taxon>
        <taxon>Geminicoccaceae</taxon>
        <taxon>Tistrella</taxon>
    </lineage>
</organism>
<dbReference type="EMBL" id="LPZR01000092">
    <property type="protein sequence ID" value="KYO54282.1"/>
    <property type="molecule type" value="Genomic_DNA"/>
</dbReference>
<dbReference type="InterPro" id="IPR016208">
    <property type="entry name" value="Ald_Oxase/xanthine_DH-like"/>
</dbReference>
<dbReference type="Pfam" id="PF01315">
    <property type="entry name" value="Ald_Xan_dh_C"/>
    <property type="match status" value="1"/>
</dbReference>
<dbReference type="SUPFAM" id="SSF54665">
    <property type="entry name" value="CO dehydrogenase molybdoprotein N-domain-like"/>
    <property type="match status" value="1"/>
</dbReference>
<dbReference type="PANTHER" id="PTHR11908">
    <property type="entry name" value="XANTHINE DEHYDROGENASE"/>
    <property type="match status" value="1"/>
</dbReference>
<accession>A0A161Q5M6</accession>
<feature type="domain" description="Aldehyde oxidase/xanthine dehydrogenase a/b hammerhead" evidence="3">
    <location>
        <begin position="22"/>
        <end position="131"/>
    </location>
</feature>
<dbReference type="Pfam" id="PF02738">
    <property type="entry name" value="MoCoBD_1"/>
    <property type="match status" value="1"/>
</dbReference>
<dbReference type="InterPro" id="IPR037165">
    <property type="entry name" value="AldOxase/xan_DH_Mopterin-bd_sf"/>
</dbReference>